<dbReference type="PRINTS" id="PR00032">
    <property type="entry name" value="HTHARAC"/>
</dbReference>
<dbReference type="SUPFAM" id="SSF51215">
    <property type="entry name" value="Regulatory protein AraC"/>
    <property type="match status" value="1"/>
</dbReference>
<dbReference type="GO" id="GO:0003700">
    <property type="term" value="F:DNA-binding transcription factor activity"/>
    <property type="evidence" value="ECO:0007669"/>
    <property type="project" value="InterPro"/>
</dbReference>
<gene>
    <name evidence="7" type="ORF">H9841_12175</name>
</gene>
<dbReference type="InterPro" id="IPR020449">
    <property type="entry name" value="Tscrpt_reg_AraC-type_HTH"/>
</dbReference>
<dbReference type="PROSITE" id="PS00041">
    <property type="entry name" value="HTH_ARAC_FAMILY_1"/>
    <property type="match status" value="1"/>
</dbReference>
<feature type="domain" description="HTH araC/xylS-type" evidence="6">
    <location>
        <begin position="181"/>
        <end position="279"/>
    </location>
</feature>
<dbReference type="PANTHER" id="PTHR46796:SF13">
    <property type="entry name" value="HTH-TYPE TRANSCRIPTIONAL ACTIVATOR RHAS"/>
    <property type="match status" value="1"/>
</dbReference>
<evidence type="ECO:0000313" key="7">
    <source>
        <dbReference type="EMBL" id="HIY22642.1"/>
    </source>
</evidence>
<keyword evidence="4" id="KW-0010">Activator</keyword>
<sequence length="289" mass="33368">MGDFSFSIFPNENFLDLRIYQYGYEQCAPLHSFGPFIRNHYLFHYVISGRGILDANGEDGVTTRRYEVQAGQGFLICPGLINTYRADGNHPWKYVWIEFDGLRASESLRYAGLTAAHPIYRADDEAQSNRVRDLMLYIADHSDAPAMHLLGYLYLLVDALMQSSSTRVSAQENQLKDFYIQEAVNYIEQNYQRNLTVEEVADTCRLNRSYFSKLFKDNVGCPPQEFLIRVRLAKAMELMCSSNMAIGEIAVRCGYSNQFHFSRAFKKHYGIPPQKWRAQNRKHHTEKGP</sequence>
<evidence type="ECO:0000256" key="5">
    <source>
        <dbReference type="ARBA" id="ARBA00023163"/>
    </source>
</evidence>
<dbReference type="InterPro" id="IPR018060">
    <property type="entry name" value="HTH_AraC"/>
</dbReference>
<reference evidence="7" key="2">
    <citation type="submission" date="2021-04" db="EMBL/GenBank/DDBJ databases">
        <authorList>
            <person name="Gilroy R."/>
        </authorList>
    </citation>
    <scope>NUCLEOTIDE SEQUENCE</scope>
    <source>
        <strain evidence="7">ChiBcec16_6824</strain>
    </source>
</reference>
<dbReference type="Proteomes" id="UP000823868">
    <property type="component" value="Unassembled WGS sequence"/>
</dbReference>
<dbReference type="PANTHER" id="PTHR46796">
    <property type="entry name" value="HTH-TYPE TRANSCRIPTIONAL ACTIVATOR RHAS-RELATED"/>
    <property type="match status" value="1"/>
</dbReference>
<keyword evidence="2" id="KW-0805">Transcription regulation</keyword>
<dbReference type="Pfam" id="PF02311">
    <property type="entry name" value="AraC_binding"/>
    <property type="match status" value="1"/>
</dbReference>
<dbReference type="SUPFAM" id="SSF46689">
    <property type="entry name" value="Homeodomain-like"/>
    <property type="match status" value="2"/>
</dbReference>
<evidence type="ECO:0000313" key="8">
    <source>
        <dbReference type="Proteomes" id="UP000823868"/>
    </source>
</evidence>
<proteinExistence type="predicted"/>
<comment type="caution">
    <text evidence="7">The sequence shown here is derived from an EMBL/GenBank/DDBJ whole genome shotgun (WGS) entry which is preliminary data.</text>
</comment>
<dbReference type="GO" id="GO:0043565">
    <property type="term" value="F:sequence-specific DNA binding"/>
    <property type="evidence" value="ECO:0007669"/>
    <property type="project" value="InterPro"/>
</dbReference>
<dbReference type="AlphaFoldDB" id="A0A9D1YB37"/>
<protein>
    <submittedName>
        <fullName evidence="7">AraC family transcriptional regulator</fullName>
    </submittedName>
</protein>
<dbReference type="Gene3D" id="2.60.120.280">
    <property type="entry name" value="Regulatory protein AraC"/>
    <property type="match status" value="1"/>
</dbReference>
<accession>A0A9D1YB37</accession>
<dbReference type="InterPro" id="IPR050204">
    <property type="entry name" value="AraC_XylS_family_regulators"/>
</dbReference>
<dbReference type="EMBL" id="DXDX01000218">
    <property type="protein sequence ID" value="HIY22642.1"/>
    <property type="molecule type" value="Genomic_DNA"/>
</dbReference>
<evidence type="ECO:0000256" key="3">
    <source>
        <dbReference type="ARBA" id="ARBA00023125"/>
    </source>
</evidence>
<dbReference type="Gene3D" id="1.10.10.60">
    <property type="entry name" value="Homeodomain-like"/>
    <property type="match status" value="2"/>
</dbReference>
<organism evidence="7 8">
    <name type="scientific">Candidatus Flavonifractor merdigallinarum</name>
    <dbReference type="NCBI Taxonomy" id="2838589"/>
    <lineage>
        <taxon>Bacteria</taxon>
        <taxon>Bacillati</taxon>
        <taxon>Bacillota</taxon>
        <taxon>Clostridia</taxon>
        <taxon>Eubacteriales</taxon>
        <taxon>Oscillospiraceae</taxon>
        <taxon>Flavonifractor</taxon>
    </lineage>
</organism>
<keyword evidence="1" id="KW-0963">Cytoplasm</keyword>
<evidence type="ECO:0000259" key="6">
    <source>
        <dbReference type="PROSITE" id="PS01124"/>
    </source>
</evidence>
<dbReference type="InterPro" id="IPR003313">
    <property type="entry name" value="AraC-bd"/>
</dbReference>
<dbReference type="SMART" id="SM00342">
    <property type="entry name" value="HTH_ARAC"/>
    <property type="match status" value="1"/>
</dbReference>
<dbReference type="Pfam" id="PF12833">
    <property type="entry name" value="HTH_18"/>
    <property type="match status" value="1"/>
</dbReference>
<dbReference type="PROSITE" id="PS01124">
    <property type="entry name" value="HTH_ARAC_FAMILY_2"/>
    <property type="match status" value="1"/>
</dbReference>
<dbReference type="InterPro" id="IPR018062">
    <property type="entry name" value="HTH_AraC-typ_CS"/>
</dbReference>
<dbReference type="InterPro" id="IPR009057">
    <property type="entry name" value="Homeodomain-like_sf"/>
</dbReference>
<keyword evidence="3" id="KW-0238">DNA-binding</keyword>
<dbReference type="CDD" id="cd06986">
    <property type="entry name" value="cupin_MmsR-like_N"/>
    <property type="match status" value="1"/>
</dbReference>
<keyword evidence="5" id="KW-0804">Transcription</keyword>
<evidence type="ECO:0000256" key="4">
    <source>
        <dbReference type="ARBA" id="ARBA00023159"/>
    </source>
</evidence>
<evidence type="ECO:0000256" key="1">
    <source>
        <dbReference type="ARBA" id="ARBA00022490"/>
    </source>
</evidence>
<evidence type="ECO:0000256" key="2">
    <source>
        <dbReference type="ARBA" id="ARBA00023015"/>
    </source>
</evidence>
<name>A0A9D1YB37_9FIRM</name>
<reference evidence="7" key="1">
    <citation type="journal article" date="2021" name="PeerJ">
        <title>Extensive microbial diversity within the chicken gut microbiome revealed by metagenomics and culture.</title>
        <authorList>
            <person name="Gilroy R."/>
            <person name="Ravi A."/>
            <person name="Getino M."/>
            <person name="Pursley I."/>
            <person name="Horton D.L."/>
            <person name="Alikhan N.F."/>
            <person name="Baker D."/>
            <person name="Gharbi K."/>
            <person name="Hall N."/>
            <person name="Watson M."/>
            <person name="Adriaenssens E.M."/>
            <person name="Foster-Nyarko E."/>
            <person name="Jarju S."/>
            <person name="Secka A."/>
            <person name="Antonio M."/>
            <person name="Oren A."/>
            <person name="Chaudhuri R.R."/>
            <person name="La Ragione R."/>
            <person name="Hildebrand F."/>
            <person name="Pallen M.J."/>
        </authorList>
    </citation>
    <scope>NUCLEOTIDE SEQUENCE</scope>
    <source>
        <strain evidence="7">ChiBcec16_6824</strain>
    </source>
</reference>
<dbReference type="InterPro" id="IPR037923">
    <property type="entry name" value="HTH-like"/>
</dbReference>